<dbReference type="PATRIC" id="fig|455632.4.peg.3622"/>
<dbReference type="HOGENOM" id="CLU_151313_0_1_11"/>
<dbReference type="RefSeq" id="WP_012379975.1">
    <property type="nucleotide sequence ID" value="NC_010572.1"/>
</dbReference>
<dbReference type="Proteomes" id="UP000001685">
    <property type="component" value="Chromosome"/>
</dbReference>
<dbReference type="Pfam" id="PF09707">
    <property type="entry name" value="Cas_Cas2CT1978"/>
    <property type="match status" value="1"/>
</dbReference>
<evidence type="ECO:0000256" key="1">
    <source>
        <dbReference type="SAM" id="MobiDB-lite"/>
    </source>
</evidence>
<protein>
    <submittedName>
        <fullName evidence="2">CRISPR-associated protein Cas2</fullName>
    </submittedName>
</protein>
<dbReference type="EMBL" id="AP009493">
    <property type="protein sequence ID" value="BAG20377.1"/>
    <property type="molecule type" value="Genomic_DNA"/>
</dbReference>
<dbReference type="AlphaFoldDB" id="B1VNZ8"/>
<dbReference type="InterPro" id="IPR010152">
    <property type="entry name" value="CRISPR-assoc_prot_Cas2_sub"/>
</dbReference>
<dbReference type="CDD" id="cd09755">
    <property type="entry name" value="Cas2_I-E"/>
    <property type="match status" value="1"/>
</dbReference>
<dbReference type="NCBIfam" id="TIGR01873">
    <property type="entry name" value="cas_CT1978"/>
    <property type="match status" value="1"/>
</dbReference>
<accession>B1VNZ8</accession>
<reference evidence="3" key="1">
    <citation type="journal article" date="2008" name="J. Bacteriol.">
        <title>Genome sequence of the streptomycin-producing microorganism Streptomyces griseus IFO 13350.</title>
        <authorList>
            <person name="Ohnishi Y."/>
            <person name="Ishikawa J."/>
            <person name="Hara H."/>
            <person name="Suzuki H."/>
            <person name="Ikenoya M."/>
            <person name="Ikeda H."/>
            <person name="Yamashita A."/>
            <person name="Hattori M."/>
            <person name="Horinouchi S."/>
        </authorList>
    </citation>
    <scope>NUCLEOTIDE SEQUENCE [LARGE SCALE GENOMIC DNA]</scope>
    <source>
        <strain evidence="3">JCM 4626 / NBRC 13350</strain>
    </source>
</reference>
<gene>
    <name evidence="2" type="ordered locus">SGR_3548</name>
</gene>
<proteinExistence type="predicted"/>
<dbReference type="eggNOG" id="COG0847">
    <property type="taxonomic scope" value="Bacteria"/>
</dbReference>
<sequence>MTVIVLTNCPLGLRGFLTRWLLEISPGVFLGAPSTRIRDLLWTEVRTYAGQGRALLAYQTDSEQGYAFETHDHTWHPTDHEGLTLIHRPTARVPRAESPGSPGSPTVDVPRQGWSKASKRRRFGGGR</sequence>
<evidence type="ECO:0000313" key="2">
    <source>
        <dbReference type="EMBL" id="BAG20377.1"/>
    </source>
</evidence>
<evidence type="ECO:0000313" key="3">
    <source>
        <dbReference type="Proteomes" id="UP000001685"/>
    </source>
</evidence>
<feature type="region of interest" description="Disordered" evidence="1">
    <location>
        <begin position="88"/>
        <end position="127"/>
    </location>
</feature>
<dbReference type="KEGG" id="sgr:SGR_3548"/>
<feature type="compositionally biased region" description="Basic residues" evidence="1">
    <location>
        <begin position="117"/>
        <end position="127"/>
    </location>
</feature>
<dbReference type="Gene3D" id="3.30.70.240">
    <property type="match status" value="1"/>
</dbReference>
<organism evidence="2 3">
    <name type="scientific">Streptomyces griseus subsp. griseus (strain JCM 4626 / CBS 651.72 / NBRC 13350 / KCC S-0626 / ISP 5235)</name>
    <dbReference type="NCBI Taxonomy" id="455632"/>
    <lineage>
        <taxon>Bacteria</taxon>
        <taxon>Bacillati</taxon>
        <taxon>Actinomycetota</taxon>
        <taxon>Actinomycetes</taxon>
        <taxon>Kitasatosporales</taxon>
        <taxon>Streptomycetaceae</taxon>
        <taxon>Streptomyces</taxon>
    </lineage>
</organism>
<name>B1VNZ8_STRGG</name>